<feature type="transmembrane region" description="Helical" evidence="2">
    <location>
        <begin position="426"/>
        <end position="450"/>
    </location>
</feature>
<dbReference type="InterPro" id="IPR048389">
    <property type="entry name" value="YciQ-like_C"/>
</dbReference>
<dbReference type="EMBL" id="CP119108">
    <property type="protein sequence ID" value="WEG09567.1"/>
    <property type="molecule type" value="Genomic_DNA"/>
</dbReference>
<keyword evidence="2" id="KW-0472">Membrane</keyword>
<organism evidence="6 7">
    <name type="scientific">Microbacterium horticulturae</name>
    <dbReference type="NCBI Taxonomy" id="3028316"/>
    <lineage>
        <taxon>Bacteria</taxon>
        <taxon>Bacillati</taxon>
        <taxon>Actinomycetota</taxon>
        <taxon>Actinomycetes</taxon>
        <taxon>Micrococcales</taxon>
        <taxon>Microbacteriaceae</taxon>
        <taxon>Microbacterium</taxon>
    </lineage>
</organism>
<sequence>MPRYLRALLVAAAVAAASLLWVGPAAAAVLPSVGAEPVSAVGPVSADVDDFSFSSLDVDYTLGREDDGTSTLKVVETFVADFPQTDQNHGMKRAIPDTYNGQPLNLHLVSVTDENGDPRPADTDDDDGWFTITSRSDQYLHGPQTFVFTYTARHVTWHFSDTGADEFYWDVNGTDWGQPFGTVDATLHVPADLAGALTGRQSCYQGAYGINDTCEITSMPGDGGAVTVHAQARELDARENMTIAVGFTAGTFTPFDPSLLASPWGWVQGVGVLAALASVVSAILVRVRRLRDAPGRPTIIAEYTPPKNVDALLAAVLRGATSKAVPAEVLEQAIRGSIRMIEGERRVFGTHKMQAELVDASRSGDKDGRMLLAGMFGDQPMPGDVFTFGKSNSRFAKAGQKMLKWGAAEVKRRRWKRVDTRYARRLPVLLAFIGLLVSVGAGVIAMAMYVSAAASGILLMAGVAAFVASMILIARSPLTADGAEVRDHLEGLKMFIEWAEADRIRMLQSPSGAEKTPVDVNDKRQVLKIYEALLPYAVVFGQEKEWAQQLATMYPAGEGPYWYSGNMAAFNAATFAAGISSLSATAASSSSTSGGSGGGGFSGGGGGGGGGGGV</sequence>
<keyword evidence="2" id="KW-0812">Transmembrane</keyword>
<feature type="domain" description="Predicted membrane protein YciQ-like C-terminal" evidence="5">
    <location>
        <begin position="302"/>
        <end position="550"/>
    </location>
</feature>
<dbReference type="Pfam" id="PF20990">
    <property type="entry name" value="DUF2207_C"/>
    <property type="match status" value="1"/>
</dbReference>
<keyword evidence="7" id="KW-1185">Reference proteome</keyword>
<keyword evidence="2" id="KW-1133">Transmembrane helix</keyword>
<evidence type="ECO:0000256" key="2">
    <source>
        <dbReference type="SAM" id="Phobius"/>
    </source>
</evidence>
<feature type="chain" id="PRO_5045151192" evidence="3">
    <location>
        <begin position="28"/>
        <end position="614"/>
    </location>
</feature>
<dbReference type="Pfam" id="PF09972">
    <property type="entry name" value="DUF2207"/>
    <property type="match status" value="1"/>
</dbReference>
<evidence type="ECO:0000313" key="6">
    <source>
        <dbReference type="EMBL" id="WEG09567.1"/>
    </source>
</evidence>
<evidence type="ECO:0000259" key="5">
    <source>
        <dbReference type="Pfam" id="PF20990"/>
    </source>
</evidence>
<feature type="signal peptide" evidence="3">
    <location>
        <begin position="1"/>
        <end position="27"/>
    </location>
</feature>
<protein>
    <submittedName>
        <fullName evidence="6">DUF2207 domain-containing protein</fullName>
    </submittedName>
</protein>
<feature type="compositionally biased region" description="Gly residues" evidence="1">
    <location>
        <begin position="594"/>
        <end position="614"/>
    </location>
</feature>
<dbReference type="RefSeq" id="WP_275278891.1">
    <property type="nucleotide sequence ID" value="NZ_CP119108.1"/>
</dbReference>
<reference evidence="6 7" key="1">
    <citation type="submission" date="2023-03" db="EMBL/GenBank/DDBJ databases">
        <title>Genome sequence of Microbacterium sp. KACC 23027.</title>
        <authorList>
            <person name="Kim S."/>
            <person name="Heo J."/>
            <person name="Kwon S.-W."/>
        </authorList>
    </citation>
    <scope>NUCLEOTIDE SEQUENCE [LARGE SCALE GENOMIC DNA]</scope>
    <source>
        <strain evidence="6 7">KACC 23027</strain>
    </source>
</reference>
<keyword evidence="3" id="KW-0732">Signal</keyword>
<evidence type="ECO:0000313" key="7">
    <source>
        <dbReference type="Proteomes" id="UP001214553"/>
    </source>
</evidence>
<feature type="transmembrane region" description="Helical" evidence="2">
    <location>
        <begin position="264"/>
        <end position="287"/>
    </location>
</feature>
<dbReference type="InterPro" id="IPR018702">
    <property type="entry name" value="DUF2207"/>
</dbReference>
<dbReference type="Proteomes" id="UP001214553">
    <property type="component" value="Chromosome"/>
</dbReference>
<accession>A0ABY8C0B9</accession>
<feature type="region of interest" description="Disordered" evidence="1">
    <location>
        <begin position="588"/>
        <end position="614"/>
    </location>
</feature>
<name>A0ABY8C0B9_9MICO</name>
<evidence type="ECO:0000259" key="4">
    <source>
        <dbReference type="Pfam" id="PF09972"/>
    </source>
</evidence>
<proteinExistence type="predicted"/>
<evidence type="ECO:0000256" key="3">
    <source>
        <dbReference type="SAM" id="SignalP"/>
    </source>
</evidence>
<feature type="domain" description="DUF2207" evidence="4">
    <location>
        <begin position="57"/>
        <end position="247"/>
    </location>
</feature>
<evidence type="ECO:0000256" key="1">
    <source>
        <dbReference type="SAM" id="MobiDB-lite"/>
    </source>
</evidence>
<gene>
    <name evidence="6" type="ORF">PU630_03090</name>
</gene>
<feature type="transmembrane region" description="Helical" evidence="2">
    <location>
        <begin position="456"/>
        <end position="474"/>
    </location>
</feature>